<evidence type="ECO:0000313" key="4">
    <source>
        <dbReference type="Proteomes" id="UP000001074"/>
    </source>
</evidence>
<proteinExistence type="inferred from homology"/>
<comment type="similarity">
    <text evidence="1">Belongs to the TMA7 family.</text>
</comment>
<evidence type="ECO:0000256" key="1">
    <source>
        <dbReference type="ARBA" id="ARBA00006631"/>
    </source>
</evidence>
<dbReference type="Ensembl" id="ENSMLUT00000027857.1">
    <property type="protein sequence ID" value="ENSMLUP00000018138.1"/>
    <property type="gene ID" value="ENSMLUG00000029070.1"/>
</dbReference>
<dbReference type="GeneTree" id="ENSGT00940000168313"/>
<dbReference type="HOGENOM" id="CLU_184661_0_1_1"/>
<dbReference type="STRING" id="59463.ENSMLUP00000018138"/>
<keyword evidence="4" id="KW-1185">Reference proteome</keyword>
<reference evidence="3 4" key="1">
    <citation type="journal article" date="2011" name="Nature">
        <title>A high-resolution map of human evolutionary constraint using 29 mammals.</title>
        <authorList>
            <person name="Lindblad-Toh K."/>
            <person name="Garber M."/>
            <person name="Zuk O."/>
            <person name="Lin M.F."/>
            <person name="Parker B.J."/>
            <person name="Washietl S."/>
            <person name="Kheradpour P."/>
            <person name="Ernst J."/>
            <person name="Jordan G."/>
            <person name="Mauceli E."/>
            <person name="Ward L.D."/>
            <person name="Lowe C.B."/>
            <person name="Holloway A.K."/>
            <person name="Clamp M."/>
            <person name="Gnerre S."/>
            <person name="Alfoldi J."/>
            <person name="Beal K."/>
            <person name="Chang J."/>
            <person name="Clawson H."/>
            <person name="Cuff J."/>
            <person name="Di Palma F."/>
            <person name="Fitzgerald S."/>
            <person name="Flicek P."/>
            <person name="Guttman M."/>
            <person name="Hubisz M.J."/>
            <person name="Jaffe D.B."/>
            <person name="Jungreis I."/>
            <person name="Kent W.J."/>
            <person name="Kostka D."/>
            <person name="Lara M."/>
            <person name="Martins A.L."/>
            <person name="Massingham T."/>
            <person name="Moltke I."/>
            <person name="Raney B.J."/>
            <person name="Rasmussen M.D."/>
            <person name="Robinson J."/>
            <person name="Stark A."/>
            <person name="Vilella A.J."/>
            <person name="Wen J."/>
            <person name="Xie X."/>
            <person name="Zody M.C."/>
            <person name="Baldwin J."/>
            <person name="Bloom T."/>
            <person name="Chin C.W."/>
            <person name="Heiman D."/>
            <person name="Nicol R."/>
            <person name="Nusbaum C."/>
            <person name="Young S."/>
            <person name="Wilkinson J."/>
            <person name="Worley K.C."/>
            <person name="Kovar C.L."/>
            <person name="Muzny D.M."/>
            <person name="Gibbs R.A."/>
            <person name="Cree A."/>
            <person name="Dihn H.H."/>
            <person name="Fowler G."/>
            <person name="Jhangiani S."/>
            <person name="Joshi V."/>
            <person name="Lee S."/>
            <person name="Lewis L.R."/>
            <person name="Nazareth L.V."/>
            <person name="Okwuonu G."/>
            <person name="Santibanez J."/>
            <person name="Warren W.C."/>
            <person name="Mardis E.R."/>
            <person name="Weinstock G.M."/>
            <person name="Wilson R.K."/>
            <person name="Delehaunty K."/>
            <person name="Dooling D."/>
            <person name="Fronik C."/>
            <person name="Fulton L."/>
            <person name="Fulton B."/>
            <person name="Graves T."/>
            <person name="Minx P."/>
            <person name="Sodergren E."/>
            <person name="Birney E."/>
            <person name="Margulies E.H."/>
            <person name="Herrero J."/>
            <person name="Green E.D."/>
            <person name="Haussler D."/>
            <person name="Siepel A."/>
            <person name="Goldman N."/>
            <person name="Pollard K.S."/>
            <person name="Pedersen J.S."/>
            <person name="Lander E.S."/>
            <person name="Kellis M."/>
        </authorList>
    </citation>
    <scope>NUCLEOTIDE SEQUENCE [LARGE SCALE GENOMIC DNA]</scope>
</reference>
<evidence type="ECO:0000256" key="2">
    <source>
        <dbReference type="SAM" id="MobiDB-lite"/>
    </source>
</evidence>
<reference evidence="3" key="3">
    <citation type="submission" date="2025-09" db="UniProtKB">
        <authorList>
            <consortium name="Ensembl"/>
        </authorList>
    </citation>
    <scope>IDENTIFICATION</scope>
</reference>
<dbReference type="Pfam" id="PF09072">
    <property type="entry name" value="TMA7"/>
    <property type="match status" value="1"/>
</dbReference>
<dbReference type="PANTHER" id="PTHR28632">
    <property type="entry name" value="TRANSLATION MACHINERY-ASSOCIATED PROTEIN 7"/>
    <property type="match status" value="1"/>
</dbReference>
<feature type="region of interest" description="Disordered" evidence="2">
    <location>
        <begin position="1"/>
        <end position="64"/>
    </location>
</feature>
<organism evidence="3 4">
    <name type="scientific">Myotis lucifugus</name>
    <name type="common">Little brown bat</name>
    <dbReference type="NCBI Taxonomy" id="59463"/>
    <lineage>
        <taxon>Eukaryota</taxon>
        <taxon>Metazoa</taxon>
        <taxon>Chordata</taxon>
        <taxon>Craniata</taxon>
        <taxon>Vertebrata</taxon>
        <taxon>Euteleostomi</taxon>
        <taxon>Mammalia</taxon>
        <taxon>Eutheria</taxon>
        <taxon>Laurasiatheria</taxon>
        <taxon>Chiroptera</taxon>
        <taxon>Yangochiroptera</taxon>
        <taxon>Vespertilionidae</taxon>
        <taxon>Myotis</taxon>
    </lineage>
</organism>
<dbReference type="EMBL" id="AAPE02005114">
    <property type="status" value="NOT_ANNOTATED_CDS"/>
    <property type="molecule type" value="Genomic_DNA"/>
</dbReference>
<dbReference type="AlphaFoldDB" id="G1Q355"/>
<accession>G1Q355</accession>
<reference evidence="3" key="2">
    <citation type="submission" date="2025-08" db="UniProtKB">
        <authorList>
            <consortium name="Ensembl"/>
        </authorList>
    </citation>
    <scope>IDENTIFICATION</scope>
</reference>
<dbReference type="Proteomes" id="UP000001074">
    <property type="component" value="Unassembled WGS sequence"/>
</dbReference>
<name>G1Q355_MYOLU</name>
<sequence>MSGCESGKRKLLKQPKKQAREVDEDDKVFKQKQKRGTEETGGVKVEATGKGPLAMGGIKKSGKK</sequence>
<protein>
    <submittedName>
        <fullName evidence="3">Uncharacterized protein</fullName>
    </submittedName>
</protein>
<dbReference type="InterPro" id="IPR015157">
    <property type="entry name" value="TMA7"/>
</dbReference>
<evidence type="ECO:0000313" key="3">
    <source>
        <dbReference type="Ensembl" id="ENSMLUP00000018138.1"/>
    </source>
</evidence>
<dbReference type="OMA" id="MSCREDG"/>
<dbReference type="InParanoid" id="G1Q355"/>